<dbReference type="EMBL" id="JAODUO010000429">
    <property type="protein sequence ID" value="KAK2180732.1"/>
    <property type="molecule type" value="Genomic_DNA"/>
</dbReference>
<evidence type="ECO:0000256" key="1">
    <source>
        <dbReference type="ARBA" id="ARBA00009319"/>
    </source>
</evidence>
<feature type="region of interest" description="Disordered" evidence="2">
    <location>
        <begin position="1"/>
        <end position="21"/>
    </location>
</feature>
<feature type="compositionally biased region" description="Low complexity" evidence="2">
    <location>
        <begin position="246"/>
        <end position="269"/>
    </location>
</feature>
<accession>A0AAD9L015</accession>
<feature type="region of interest" description="Disordered" evidence="2">
    <location>
        <begin position="144"/>
        <end position="173"/>
    </location>
</feature>
<protein>
    <submittedName>
        <fullName evidence="3">Uncharacterized protein</fullName>
    </submittedName>
</protein>
<dbReference type="Proteomes" id="UP001209878">
    <property type="component" value="Unassembled WGS sequence"/>
</dbReference>
<dbReference type="AlphaFoldDB" id="A0AAD9L015"/>
<reference evidence="3" key="1">
    <citation type="journal article" date="2023" name="Mol. Biol. Evol.">
        <title>Third-Generation Sequencing Reveals the Adaptive Role of the Epigenome in Three Deep-Sea Polychaetes.</title>
        <authorList>
            <person name="Perez M."/>
            <person name="Aroh O."/>
            <person name="Sun Y."/>
            <person name="Lan Y."/>
            <person name="Juniper S.K."/>
            <person name="Young C.R."/>
            <person name="Angers B."/>
            <person name="Qian P.Y."/>
        </authorList>
    </citation>
    <scope>NUCLEOTIDE SEQUENCE</scope>
    <source>
        <strain evidence="3">R07B-5</strain>
    </source>
</reference>
<proteinExistence type="inferred from homology"/>
<dbReference type="PANTHER" id="PTHR32003">
    <property type="entry name" value="PROTEIN FAM199X"/>
    <property type="match status" value="1"/>
</dbReference>
<evidence type="ECO:0000313" key="3">
    <source>
        <dbReference type="EMBL" id="KAK2180732.1"/>
    </source>
</evidence>
<feature type="region of interest" description="Disordered" evidence="2">
    <location>
        <begin position="246"/>
        <end position="296"/>
    </location>
</feature>
<evidence type="ECO:0000256" key="2">
    <source>
        <dbReference type="SAM" id="MobiDB-lite"/>
    </source>
</evidence>
<feature type="compositionally biased region" description="Polar residues" evidence="2">
    <location>
        <begin position="144"/>
        <end position="155"/>
    </location>
</feature>
<feature type="compositionally biased region" description="Basic and acidic residues" evidence="2">
    <location>
        <begin position="277"/>
        <end position="296"/>
    </location>
</feature>
<keyword evidence="4" id="KW-1185">Reference proteome</keyword>
<sequence length="326" mass="36738">MIADTATGTSVLSTSPWSSGQDSEFNQYATSEVHSFDRGFVALEAEIERLKTLSDVCYERCHVSCGASVTSSEASTDEFCVDDDVSTSLFPVVEDQEYLSLNVFEMGTLTEHLDPTDLATFGWSDSEESSTSLMGMNFDIASTSDVSDTNKTRQSTQKRRRHSEPTIDTNRAEEVNEEQLHVVEQLMTTIREKLDLREQLEVIRIIDPDITIVDTELVVDLACLSEEKLRQVKEYVLARVDSQSPISSAFSSSSSSSSNCDSASSTTSKKQTKKQRRQEQRESRQRQRKEYRQVMKERRSGLFRREQVLSLTSSLAKEVEDVDILT</sequence>
<organism evidence="3 4">
    <name type="scientific">Ridgeia piscesae</name>
    <name type="common">Tubeworm</name>
    <dbReference type="NCBI Taxonomy" id="27915"/>
    <lineage>
        <taxon>Eukaryota</taxon>
        <taxon>Metazoa</taxon>
        <taxon>Spiralia</taxon>
        <taxon>Lophotrochozoa</taxon>
        <taxon>Annelida</taxon>
        <taxon>Polychaeta</taxon>
        <taxon>Sedentaria</taxon>
        <taxon>Canalipalpata</taxon>
        <taxon>Sabellida</taxon>
        <taxon>Siboglinidae</taxon>
        <taxon>Ridgeia</taxon>
    </lineage>
</organism>
<dbReference type="InterPro" id="IPR029672">
    <property type="entry name" value="FAM199X_fam"/>
</dbReference>
<comment type="caution">
    <text evidence="3">The sequence shown here is derived from an EMBL/GenBank/DDBJ whole genome shotgun (WGS) entry which is preliminary data.</text>
</comment>
<name>A0AAD9L015_RIDPI</name>
<comment type="similarity">
    <text evidence="1">Belongs to the FAM199 family.</text>
</comment>
<dbReference type="Pfam" id="PF15814">
    <property type="entry name" value="FAM199X"/>
    <property type="match status" value="1"/>
</dbReference>
<gene>
    <name evidence="3" type="ORF">NP493_429g00004</name>
</gene>
<dbReference type="PANTHER" id="PTHR32003:SF1">
    <property type="entry name" value="PROTEIN FAM199X"/>
    <property type="match status" value="1"/>
</dbReference>
<evidence type="ECO:0000313" key="4">
    <source>
        <dbReference type="Proteomes" id="UP001209878"/>
    </source>
</evidence>